<organism evidence="2 3">
    <name type="scientific">Nocardioides malaquae</name>
    <dbReference type="NCBI Taxonomy" id="2773426"/>
    <lineage>
        <taxon>Bacteria</taxon>
        <taxon>Bacillati</taxon>
        <taxon>Actinomycetota</taxon>
        <taxon>Actinomycetes</taxon>
        <taxon>Propionibacteriales</taxon>
        <taxon>Nocardioidaceae</taxon>
        <taxon>Nocardioides</taxon>
    </lineage>
</organism>
<dbReference type="EMBL" id="JADCSA010000005">
    <property type="protein sequence ID" value="MBE7324238.1"/>
    <property type="molecule type" value="Genomic_DNA"/>
</dbReference>
<feature type="compositionally biased region" description="Acidic residues" evidence="1">
    <location>
        <begin position="1"/>
        <end position="11"/>
    </location>
</feature>
<dbReference type="Proteomes" id="UP000756387">
    <property type="component" value="Unassembled WGS sequence"/>
</dbReference>
<evidence type="ECO:0000313" key="2">
    <source>
        <dbReference type="EMBL" id="MBE7324238.1"/>
    </source>
</evidence>
<keyword evidence="3" id="KW-1185">Reference proteome</keyword>
<reference evidence="2 3" key="1">
    <citation type="submission" date="2020-10" db="EMBL/GenBank/DDBJ databases">
        <title>Nocardioides sp. isolated from sludge.</title>
        <authorList>
            <person name="Zhang X."/>
        </authorList>
    </citation>
    <scope>NUCLEOTIDE SEQUENCE [LARGE SCALE GENOMIC DNA]</scope>
    <source>
        <strain evidence="2 3">Y6</strain>
    </source>
</reference>
<evidence type="ECO:0000256" key="1">
    <source>
        <dbReference type="SAM" id="MobiDB-lite"/>
    </source>
</evidence>
<proteinExistence type="predicted"/>
<accession>A0ABR9RRP7</accession>
<name>A0ABR9RRP7_9ACTN</name>
<dbReference type="RefSeq" id="WP_193637583.1">
    <property type="nucleotide sequence ID" value="NZ_JADCSA010000005.1"/>
</dbReference>
<evidence type="ECO:0000313" key="3">
    <source>
        <dbReference type="Proteomes" id="UP000756387"/>
    </source>
</evidence>
<protein>
    <submittedName>
        <fullName evidence="2">Uncharacterized protein</fullName>
    </submittedName>
</protein>
<sequence length="81" mass="8649">MNEEHPDDLDEVTAAPTGLGDETERGAASDRTGLAAVDRVLGRVETVGELPVAERVPVFEAAHEELRRALEAHPAHDVAGR</sequence>
<feature type="region of interest" description="Disordered" evidence="1">
    <location>
        <begin position="1"/>
        <end position="31"/>
    </location>
</feature>
<comment type="caution">
    <text evidence="2">The sequence shown here is derived from an EMBL/GenBank/DDBJ whole genome shotgun (WGS) entry which is preliminary data.</text>
</comment>
<gene>
    <name evidence="2" type="ORF">IEQ44_06200</name>
</gene>